<comment type="caution">
    <text evidence="1">The sequence shown here is derived from an EMBL/GenBank/DDBJ whole genome shotgun (WGS) entry which is preliminary data.</text>
</comment>
<sequence length="150" mass="16874">SRKRSANEQKGPCLSRRAAQVAQGPLDITGHIPEGASAGDTVFQPPIRVGSLVLDHHGERGIITDITATNTVTEMMNLERKWPKQQEYTGLPNLTRTRWNLENLGGGQQNKTGGDMRICSPHRKKLKYNQMKCHTHMLTAPEQFHLRRAR</sequence>
<evidence type="ECO:0000313" key="1">
    <source>
        <dbReference type="EMBL" id="KAA6314335.1"/>
    </source>
</evidence>
<reference evidence="1 2" key="1">
    <citation type="submission" date="2019-03" db="EMBL/GenBank/DDBJ databases">
        <title>Single cell metagenomics reveals metabolic interactions within the superorganism composed of flagellate Streblomastix strix and complex community of Bacteroidetes bacteria on its surface.</title>
        <authorList>
            <person name="Treitli S.C."/>
            <person name="Kolisko M."/>
            <person name="Husnik F."/>
            <person name="Keeling P."/>
            <person name="Hampl V."/>
        </authorList>
    </citation>
    <scope>NUCLEOTIDE SEQUENCE [LARGE SCALE GENOMIC DNA]</scope>
    <source>
        <strain evidence="1">ST1C</strain>
    </source>
</reference>
<proteinExistence type="predicted"/>
<evidence type="ECO:0000313" key="2">
    <source>
        <dbReference type="Proteomes" id="UP000324800"/>
    </source>
</evidence>
<dbReference type="AlphaFoldDB" id="A0A5J4PXS8"/>
<accession>A0A5J4PXS8</accession>
<dbReference type="Proteomes" id="UP000324800">
    <property type="component" value="Unassembled WGS sequence"/>
</dbReference>
<feature type="non-terminal residue" evidence="1">
    <location>
        <position position="1"/>
    </location>
</feature>
<name>A0A5J4PXS8_9EUKA</name>
<organism evidence="1 2">
    <name type="scientific">Streblomastix strix</name>
    <dbReference type="NCBI Taxonomy" id="222440"/>
    <lineage>
        <taxon>Eukaryota</taxon>
        <taxon>Metamonada</taxon>
        <taxon>Preaxostyla</taxon>
        <taxon>Oxymonadida</taxon>
        <taxon>Streblomastigidae</taxon>
        <taxon>Streblomastix</taxon>
    </lineage>
</organism>
<gene>
    <name evidence="1" type="ORF">EZS28_055602</name>
</gene>
<dbReference type="EMBL" id="SNRW01047912">
    <property type="protein sequence ID" value="KAA6314335.1"/>
    <property type="molecule type" value="Genomic_DNA"/>
</dbReference>
<protein>
    <submittedName>
        <fullName evidence="1">Uncharacterized protein</fullName>
    </submittedName>
</protein>